<sequence length="417" mass="44682">MIDAVTTVRRLRPGEWRRARALRLRALADAPGAFASTPAREQELDEDAWRARLAGAWFVAERDGRAVGLACGIPEPDDPAGRHLVGMWVEPAERGHGVADDLVDAVLGWARDDGAVRIALWVVDGNPRARRCYERRGFTPTGERQPLPSDPSVTESRMTRGLGPFAATDVDDAGVATLTITGAKSANVLSSPVVADLLHVVRRWADRDDLRALVLRGTGDAAFVAGADVGEMAELDPGTAAVFIDRLRRLCEAVRLFPVPVVARLPGWTLGAGLELAMCADLRVAADDARLGMPEVAVGIPSVIHAALLPRLVGHGRASRMLLTGTPVDAGTALAWGLVDDVVPLGALDERVEGHARHFAGLGRAVLVQQKRLLRAWEGVPVADAARASVAEFADAFTTDAPRTAMRRFLDRERPQA</sequence>
<feature type="region of interest" description="Disordered" evidence="2">
    <location>
        <begin position="136"/>
        <end position="159"/>
    </location>
</feature>
<gene>
    <name evidence="4" type="ORF">GCM10023200_11660</name>
</gene>
<dbReference type="InterPro" id="IPR016181">
    <property type="entry name" value="Acyl_CoA_acyltransferase"/>
</dbReference>
<name>A0ABP9AE75_9PSEU</name>
<comment type="similarity">
    <text evidence="1">Belongs to the enoyl-CoA hydratase/isomerase family.</text>
</comment>
<comment type="caution">
    <text evidence="4">The sequence shown here is derived from an EMBL/GenBank/DDBJ whole genome shotgun (WGS) entry which is preliminary data.</text>
</comment>
<accession>A0ABP9AE75</accession>
<dbReference type="CDD" id="cd04301">
    <property type="entry name" value="NAT_SF"/>
    <property type="match status" value="1"/>
</dbReference>
<reference evidence="5" key="1">
    <citation type="journal article" date="2019" name="Int. J. Syst. Evol. Microbiol.">
        <title>The Global Catalogue of Microorganisms (GCM) 10K type strain sequencing project: providing services to taxonomists for standard genome sequencing and annotation.</title>
        <authorList>
            <consortium name="The Broad Institute Genomics Platform"/>
            <consortium name="The Broad Institute Genome Sequencing Center for Infectious Disease"/>
            <person name="Wu L."/>
            <person name="Ma J."/>
        </authorList>
    </citation>
    <scope>NUCLEOTIDE SEQUENCE [LARGE SCALE GENOMIC DNA]</scope>
    <source>
        <strain evidence="5">JCM 17979</strain>
    </source>
</reference>
<dbReference type="Pfam" id="PF00583">
    <property type="entry name" value="Acetyltransf_1"/>
    <property type="match status" value="1"/>
</dbReference>
<dbReference type="CDD" id="cd06558">
    <property type="entry name" value="crotonase-like"/>
    <property type="match status" value="1"/>
</dbReference>
<protein>
    <recommendedName>
        <fullName evidence="3">N-acetyltransferase domain-containing protein</fullName>
    </recommendedName>
</protein>
<dbReference type="InterPro" id="IPR000182">
    <property type="entry name" value="GNAT_dom"/>
</dbReference>
<dbReference type="Gene3D" id="3.90.226.10">
    <property type="entry name" value="2-enoyl-CoA Hydratase, Chain A, domain 1"/>
    <property type="match status" value="1"/>
</dbReference>
<dbReference type="Proteomes" id="UP001500928">
    <property type="component" value="Unassembled WGS sequence"/>
</dbReference>
<evidence type="ECO:0000313" key="5">
    <source>
        <dbReference type="Proteomes" id="UP001500928"/>
    </source>
</evidence>
<dbReference type="NCBIfam" id="NF004795">
    <property type="entry name" value="PRK06143.1"/>
    <property type="match status" value="1"/>
</dbReference>
<proteinExistence type="inferred from homology"/>
<keyword evidence="5" id="KW-1185">Reference proteome</keyword>
<evidence type="ECO:0000256" key="1">
    <source>
        <dbReference type="ARBA" id="ARBA00005254"/>
    </source>
</evidence>
<dbReference type="SUPFAM" id="SSF52096">
    <property type="entry name" value="ClpP/crotonase"/>
    <property type="match status" value="1"/>
</dbReference>
<dbReference type="InterPro" id="IPR001753">
    <property type="entry name" value="Enoyl-CoA_hydra/iso"/>
</dbReference>
<evidence type="ECO:0000256" key="2">
    <source>
        <dbReference type="SAM" id="MobiDB-lite"/>
    </source>
</evidence>
<dbReference type="Gene3D" id="3.40.630.30">
    <property type="match status" value="1"/>
</dbReference>
<dbReference type="PROSITE" id="PS51186">
    <property type="entry name" value="GNAT"/>
    <property type="match status" value="1"/>
</dbReference>
<organism evidence="4 5">
    <name type="scientific">Actinomycetospora chlora</name>
    <dbReference type="NCBI Taxonomy" id="663608"/>
    <lineage>
        <taxon>Bacteria</taxon>
        <taxon>Bacillati</taxon>
        <taxon>Actinomycetota</taxon>
        <taxon>Actinomycetes</taxon>
        <taxon>Pseudonocardiales</taxon>
        <taxon>Pseudonocardiaceae</taxon>
        <taxon>Actinomycetospora</taxon>
    </lineage>
</organism>
<feature type="domain" description="N-acetyltransferase" evidence="3">
    <location>
        <begin position="6"/>
        <end position="160"/>
    </location>
</feature>
<dbReference type="EMBL" id="BAABHO010000006">
    <property type="protein sequence ID" value="GAA4780052.1"/>
    <property type="molecule type" value="Genomic_DNA"/>
</dbReference>
<evidence type="ECO:0000313" key="4">
    <source>
        <dbReference type="EMBL" id="GAA4780052.1"/>
    </source>
</evidence>
<dbReference type="Pfam" id="PF00378">
    <property type="entry name" value="ECH_1"/>
    <property type="match status" value="1"/>
</dbReference>
<evidence type="ECO:0000259" key="3">
    <source>
        <dbReference type="PROSITE" id="PS51186"/>
    </source>
</evidence>
<dbReference type="InterPro" id="IPR029045">
    <property type="entry name" value="ClpP/crotonase-like_dom_sf"/>
</dbReference>
<dbReference type="PANTHER" id="PTHR11941">
    <property type="entry name" value="ENOYL-COA HYDRATASE-RELATED"/>
    <property type="match status" value="1"/>
</dbReference>
<dbReference type="SUPFAM" id="SSF55729">
    <property type="entry name" value="Acyl-CoA N-acyltransferases (Nat)"/>
    <property type="match status" value="1"/>
</dbReference>
<dbReference type="PANTHER" id="PTHR11941:SF171">
    <property type="entry name" value="SD19268P"/>
    <property type="match status" value="1"/>
</dbReference>